<dbReference type="SUPFAM" id="SSF47240">
    <property type="entry name" value="Ferritin-like"/>
    <property type="match status" value="1"/>
</dbReference>
<evidence type="ECO:0008006" key="3">
    <source>
        <dbReference type="Google" id="ProtNLM"/>
    </source>
</evidence>
<feature type="region of interest" description="Disordered" evidence="1">
    <location>
        <begin position="39"/>
        <end position="67"/>
    </location>
</feature>
<gene>
    <name evidence="2" type="ORF">METZ01_LOCUS27447</name>
</gene>
<dbReference type="EMBL" id="UINC01001216">
    <property type="protein sequence ID" value="SUZ74593.1"/>
    <property type="molecule type" value="Genomic_DNA"/>
</dbReference>
<accession>A0A381QAC4</accession>
<dbReference type="InterPro" id="IPR009078">
    <property type="entry name" value="Ferritin-like_SF"/>
</dbReference>
<organism evidence="2">
    <name type="scientific">marine metagenome</name>
    <dbReference type="NCBI Taxonomy" id="408172"/>
    <lineage>
        <taxon>unclassified sequences</taxon>
        <taxon>metagenomes</taxon>
        <taxon>ecological metagenomes</taxon>
    </lineage>
</organism>
<dbReference type="GO" id="GO:0016491">
    <property type="term" value="F:oxidoreductase activity"/>
    <property type="evidence" value="ECO:0007669"/>
    <property type="project" value="InterPro"/>
</dbReference>
<sequence>MSEAEKLGPDYELDLGWMDQTGPWDTRAEEGRNGLTLADIQVGEYGRVPDESDNQTGRPRGSAPRSGSYRIGNYAVRTKSEIWLDNASFLYEEALQRQWSSATDVPWHTIEPLPDDIEQAQCQMATFLTEVEFVAGDVPARWVSQTTPDFFEARQLLTAQVMDESRHMDVFRKRAMANGGGLMAATGATSGFVGSIDLSRDFTEMSARLHISGEGAVLTIFRMGELMAYNDAEKAMYRLCAQDEARHVAYGVMHMRYMAETAPERHEEINCYFDEAEAGILSGSANPAGQAPILSEPLAILLGGGIAKFDEGFKKLVALRRRQIQEYKKRVVSAGFGARFENGRSRINEILEQAAAA</sequence>
<evidence type="ECO:0000256" key="1">
    <source>
        <dbReference type="SAM" id="MobiDB-lite"/>
    </source>
</evidence>
<dbReference type="InterPro" id="IPR012348">
    <property type="entry name" value="RNR-like"/>
</dbReference>
<evidence type="ECO:0000313" key="2">
    <source>
        <dbReference type="EMBL" id="SUZ74593.1"/>
    </source>
</evidence>
<protein>
    <recommendedName>
        <fullName evidence="3">Ferritin-like domain-containing protein</fullName>
    </recommendedName>
</protein>
<reference evidence="2" key="1">
    <citation type="submission" date="2018-05" db="EMBL/GenBank/DDBJ databases">
        <authorList>
            <person name="Lanie J.A."/>
            <person name="Ng W.-L."/>
            <person name="Kazmierczak K.M."/>
            <person name="Andrzejewski T.M."/>
            <person name="Davidsen T.M."/>
            <person name="Wayne K.J."/>
            <person name="Tettelin H."/>
            <person name="Glass J.I."/>
            <person name="Rusch D."/>
            <person name="Podicherti R."/>
            <person name="Tsui H.-C.T."/>
            <person name="Winkler M.E."/>
        </authorList>
    </citation>
    <scope>NUCLEOTIDE SEQUENCE</scope>
</reference>
<name>A0A381QAC4_9ZZZZ</name>
<proteinExistence type="predicted"/>
<dbReference type="Gene3D" id="1.10.620.20">
    <property type="entry name" value="Ribonucleotide Reductase, subunit A"/>
    <property type="match status" value="1"/>
</dbReference>
<dbReference type="AlphaFoldDB" id="A0A381QAC4"/>